<dbReference type="InterPro" id="IPR057253">
    <property type="entry name" value="CoiA-like_N"/>
</dbReference>
<feature type="domain" description="Competence protein CoiA nuclease-like" evidence="1">
    <location>
        <begin position="82"/>
        <end position="204"/>
    </location>
</feature>
<name>A0ABX5TDU3_9ENTE</name>
<dbReference type="InterPro" id="IPR021176">
    <property type="entry name" value="Competence-induced_CoiA"/>
</dbReference>
<dbReference type="Proteomes" id="UP000296883">
    <property type="component" value="Chromosome"/>
</dbReference>
<reference evidence="3 4" key="1">
    <citation type="journal article" date="2020" name="Int. J. Syst. Evol. Microbiol.">
        <title>Vagococcus xieshaowenii sp. nov., isolated from snow finch (Montifringilla taczanowskii) cloacal content.</title>
        <authorList>
            <person name="Ge Y."/>
            <person name="Yang J."/>
            <person name="Lai X.H."/>
            <person name="Zhang G."/>
            <person name="Jin D."/>
            <person name="Lu S."/>
            <person name="Wang B."/>
            <person name="Huang Y."/>
            <person name="Huang Y."/>
            <person name="Ren Z."/>
            <person name="Zhang X."/>
            <person name="Xu J."/>
        </authorList>
    </citation>
    <scope>NUCLEOTIDE SEQUENCE [LARGE SCALE GENOMIC DNA]</scope>
    <source>
        <strain evidence="4">personal::cf-49</strain>
    </source>
</reference>
<gene>
    <name evidence="3" type="ORF">E4Z98_01005</name>
</gene>
<keyword evidence="4" id="KW-1185">Reference proteome</keyword>
<dbReference type="Pfam" id="PF25164">
    <property type="entry name" value="CoiA_N"/>
    <property type="match status" value="1"/>
</dbReference>
<evidence type="ECO:0008006" key="5">
    <source>
        <dbReference type="Google" id="ProtNLM"/>
    </source>
</evidence>
<evidence type="ECO:0000259" key="2">
    <source>
        <dbReference type="Pfam" id="PF25164"/>
    </source>
</evidence>
<dbReference type="PIRSF" id="PIRSF007487">
    <property type="entry name" value="Competence-induced_CoiA_bac"/>
    <property type="match status" value="1"/>
</dbReference>
<evidence type="ECO:0000313" key="4">
    <source>
        <dbReference type="Proteomes" id="UP000296883"/>
    </source>
</evidence>
<feature type="domain" description="Competence protein CoiA-like N-terminal" evidence="2">
    <location>
        <begin position="34"/>
        <end position="76"/>
    </location>
</feature>
<proteinExistence type="predicted"/>
<dbReference type="InterPro" id="IPR010330">
    <property type="entry name" value="CoiA_nuc"/>
</dbReference>
<dbReference type="EMBL" id="CP038865">
    <property type="protein sequence ID" value="QCA27998.1"/>
    <property type="molecule type" value="Genomic_DNA"/>
</dbReference>
<evidence type="ECO:0000313" key="3">
    <source>
        <dbReference type="EMBL" id="QCA27998.1"/>
    </source>
</evidence>
<dbReference type="Pfam" id="PF06054">
    <property type="entry name" value="CoiA_nuc"/>
    <property type="match status" value="1"/>
</dbReference>
<accession>A0ABX5TDU3</accession>
<sequence length="394" mass="46972">MMLALFFCVLFHEVMKMLVAEMADGRIINIIEETRDTLLHKRGNKYYCPVCHKEMIIKIGAIKQAHFAHKHLYECQGVNEPETVEHIRGKALLYRWAIQKGLNVQLEYPMPQIDQRPDVWMEDRLAVEFQCSPLSIERLRERNEGYASIGKVCWLLGKQLSIKEKITNLQRAFIKWHPSWGNYLIYLDTEQENIKLLYHIQEFVFTHEVFFSELNLTPDELLLFMLDGKYHRQLFHQWRYSLKEIYLDQAHTIKRALFSRKKEVMAIQRLLYLEGYHLSALHPMILLPSLVSDTSFDNEIIHRIKFIKQIATQPIITKEELRLYCHELSQESQMKFREWLRLLVEVSLLKIESHQLRVIQPINIMMTEEEIQLFVEKNLNNRVFVSRLPHNVVS</sequence>
<organism evidence="3 4">
    <name type="scientific">Vagococcus xieshaowenii</name>
    <dbReference type="NCBI Taxonomy" id="2562451"/>
    <lineage>
        <taxon>Bacteria</taxon>
        <taxon>Bacillati</taxon>
        <taxon>Bacillota</taxon>
        <taxon>Bacilli</taxon>
        <taxon>Lactobacillales</taxon>
        <taxon>Enterococcaceae</taxon>
        <taxon>Vagococcus</taxon>
    </lineage>
</organism>
<evidence type="ECO:0000259" key="1">
    <source>
        <dbReference type="Pfam" id="PF06054"/>
    </source>
</evidence>
<protein>
    <recommendedName>
        <fullName evidence="5">Competence protein CoiA</fullName>
    </recommendedName>
</protein>